<evidence type="ECO:0000259" key="2">
    <source>
        <dbReference type="Pfam" id="PF08044"/>
    </source>
</evidence>
<dbReference type="PANTHER" id="PTHR40763">
    <property type="entry name" value="MEMBRANE PROTEIN-RELATED"/>
    <property type="match status" value="1"/>
</dbReference>
<reference evidence="4" key="1">
    <citation type="submission" date="2016-10" db="EMBL/GenBank/DDBJ databases">
        <authorList>
            <person name="Varghese N."/>
            <person name="Submissions S."/>
        </authorList>
    </citation>
    <scope>NUCLEOTIDE SEQUENCE [LARGE SCALE GENOMIC DNA]</scope>
    <source>
        <strain evidence="4">CGMCC 4.2126</strain>
    </source>
</reference>
<feature type="transmembrane region" description="Helical" evidence="1">
    <location>
        <begin position="124"/>
        <end position="145"/>
    </location>
</feature>
<dbReference type="Pfam" id="PF08044">
    <property type="entry name" value="DUF1707"/>
    <property type="match status" value="1"/>
</dbReference>
<name>A0A1I3FV98_9ACTN</name>
<dbReference type="InterPro" id="IPR012551">
    <property type="entry name" value="DUF1707_SHOCT-like"/>
</dbReference>
<sequence length="151" mass="17083">MMAAGPEMRASDGDRDKVASVLREHYAQGRLTVEEFDERLERLYTSKTYGELATLTSDLPDVDLGRLPAASDRHPERREARDVRQAQQRGLTAMWATWATASGINWAIWLILGVTDGFDFPYPWPLWVMGPWGAVLLVTTFFAGLGDRRNR</sequence>
<dbReference type="PANTHER" id="PTHR40763:SF4">
    <property type="entry name" value="DUF1707 DOMAIN-CONTAINING PROTEIN"/>
    <property type="match status" value="1"/>
</dbReference>
<accession>A0A1I3FV98</accession>
<evidence type="ECO:0000313" key="3">
    <source>
        <dbReference type="EMBL" id="SFI15067.1"/>
    </source>
</evidence>
<keyword evidence="4" id="KW-1185">Reference proteome</keyword>
<keyword evidence="1" id="KW-1133">Transmembrane helix</keyword>
<dbReference type="Proteomes" id="UP000199111">
    <property type="component" value="Unassembled WGS sequence"/>
</dbReference>
<dbReference type="AlphaFoldDB" id="A0A1I3FV98"/>
<protein>
    <recommendedName>
        <fullName evidence="2">DUF1707 domain-containing protein</fullName>
    </recommendedName>
</protein>
<dbReference type="EMBL" id="FOQY01000001">
    <property type="protein sequence ID" value="SFI15067.1"/>
    <property type="molecule type" value="Genomic_DNA"/>
</dbReference>
<feature type="transmembrane region" description="Helical" evidence="1">
    <location>
        <begin position="91"/>
        <end position="112"/>
    </location>
</feature>
<keyword evidence="1" id="KW-0812">Transmembrane</keyword>
<evidence type="ECO:0000313" key="4">
    <source>
        <dbReference type="Proteomes" id="UP000199111"/>
    </source>
</evidence>
<proteinExistence type="predicted"/>
<keyword evidence="1" id="KW-0472">Membrane</keyword>
<feature type="domain" description="DUF1707" evidence="2">
    <location>
        <begin position="8"/>
        <end position="60"/>
    </location>
</feature>
<gene>
    <name evidence="3" type="ORF">SAMN05216275_101380</name>
</gene>
<organism evidence="3 4">
    <name type="scientific">Streptosporangium canum</name>
    <dbReference type="NCBI Taxonomy" id="324952"/>
    <lineage>
        <taxon>Bacteria</taxon>
        <taxon>Bacillati</taxon>
        <taxon>Actinomycetota</taxon>
        <taxon>Actinomycetes</taxon>
        <taxon>Streptosporangiales</taxon>
        <taxon>Streptosporangiaceae</taxon>
        <taxon>Streptosporangium</taxon>
    </lineage>
</organism>
<evidence type="ECO:0000256" key="1">
    <source>
        <dbReference type="SAM" id="Phobius"/>
    </source>
</evidence>